<evidence type="ECO:0000256" key="3">
    <source>
        <dbReference type="ARBA" id="ARBA00022475"/>
    </source>
</evidence>
<keyword evidence="5 7" id="KW-1133">Transmembrane helix</keyword>
<dbReference type="PROSITE" id="PS50928">
    <property type="entry name" value="ABC_TM1"/>
    <property type="match status" value="1"/>
</dbReference>
<dbReference type="InterPro" id="IPR035906">
    <property type="entry name" value="MetI-like_sf"/>
</dbReference>
<evidence type="ECO:0000256" key="8">
    <source>
        <dbReference type="SAM" id="MobiDB-lite"/>
    </source>
</evidence>
<dbReference type="InterPro" id="IPR000515">
    <property type="entry name" value="MetI-like"/>
</dbReference>
<gene>
    <name evidence="10" type="ORF">ACFQO6_18435</name>
</gene>
<dbReference type="CDD" id="cd06261">
    <property type="entry name" value="TM_PBP2"/>
    <property type="match status" value="1"/>
</dbReference>
<evidence type="ECO:0000256" key="5">
    <source>
        <dbReference type="ARBA" id="ARBA00022989"/>
    </source>
</evidence>
<proteinExistence type="inferred from homology"/>
<protein>
    <submittedName>
        <fullName evidence="10">Carbohydrate ABC transporter permease</fullName>
    </submittedName>
</protein>
<organism evidence="10 11">
    <name type="scientific">Nocardioides astragali</name>
    <dbReference type="NCBI Taxonomy" id="1776736"/>
    <lineage>
        <taxon>Bacteria</taxon>
        <taxon>Bacillati</taxon>
        <taxon>Actinomycetota</taxon>
        <taxon>Actinomycetes</taxon>
        <taxon>Propionibacteriales</taxon>
        <taxon>Nocardioidaceae</taxon>
        <taxon>Nocardioides</taxon>
    </lineage>
</organism>
<dbReference type="RefSeq" id="WP_255893097.1">
    <property type="nucleotide sequence ID" value="NZ_JAFMZM010000008.1"/>
</dbReference>
<feature type="transmembrane region" description="Helical" evidence="7">
    <location>
        <begin position="245"/>
        <end position="266"/>
    </location>
</feature>
<dbReference type="Gene3D" id="1.10.3720.10">
    <property type="entry name" value="MetI-like"/>
    <property type="match status" value="1"/>
</dbReference>
<dbReference type="InterPro" id="IPR051393">
    <property type="entry name" value="ABC_transporter_permease"/>
</dbReference>
<comment type="subcellular location">
    <subcellularLocation>
        <location evidence="1 7">Cell membrane</location>
        <topology evidence="1 7">Multi-pass membrane protein</topology>
    </subcellularLocation>
</comment>
<evidence type="ECO:0000259" key="9">
    <source>
        <dbReference type="PROSITE" id="PS50928"/>
    </source>
</evidence>
<dbReference type="PANTHER" id="PTHR30193">
    <property type="entry name" value="ABC TRANSPORTER PERMEASE PROTEIN"/>
    <property type="match status" value="1"/>
</dbReference>
<evidence type="ECO:0000313" key="11">
    <source>
        <dbReference type="Proteomes" id="UP001596524"/>
    </source>
</evidence>
<feature type="transmembrane region" description="Helical" evidence="7">
    <location>
        <begin position="131"/>
        <end position="156"/>
    </location>
</feature>
<evidence type="ECO:0000256" key="4">
    <source>
        <dbReference type="ARBA" id="ARBA00022692"/>
    </source>
</evidence>
<dbReference type="SUPFAM" id="SSF161098">
    <property type="entry name" value="MetI-like"/>
    <property type="match status" value="1"/>
</dbReference>
<name>A0ABW2N8K2_9ACTN</name>
<feature type="domain" description="ABC transmembrane type-1" evidence="9">
    <location>
        <begin position="93"/>
        <end position="315"/>
    </location>
</feature>
<keyword evidence="4 7" id="KW-0812">Transmembrane</keyword>
<feature type="transmembrane region" description="Helical" evidence="7">
    <location>
        <begin position="97"/>
        <end position="119"/>
    </location>
</feature>
<evidence type="ECO:0000256" key="2">
    <source>
        <dbReference type="ARBA" id="ARBA00022448"/>
    </source>
</evidence>
<dbReference type="Pfam" id="PF00528">
    <property type="entry name" value="BPD_transp_1"/>
    <property type="match status" value="1"/>
</dbReference>
<keyword evidence="6 7" id="KW-0472">Membrane</keyword>
<reference evidence="11" key="1">
    <citation type="journal article" date="2019" name="Int. J. Syst. Evol. Microbiol.">
        <title>The Global Catalogue of Microorganisms (GCM) 10K type strain sequencing project: providing services to taxonomists for standard genome sequencing and annotation.</title>
        <authorList>
            <consortium name="The Broad Institute Genomics Platform"/>
            <consortium name="The Broad Institute Genome Sequencing Center for Infectious Disease"/>
            <person name="Wu L."/>
            <person name="Ma J."/>
        </authorList>
    </citation>
    <scope>NUCLEOTIDE SEQUENCE [LARGE SCALE GENOMIC DNA]</scope>
    <source>
        <strain evidence="11">FCH27</strain>
    </source>
</reference>
<keyword evidence="3" id="KW-1003">Cell membrane</keyword>
<dbReference type="Proteomes" id="UP001596524">
    <property type="component" value="Unassembled WGS sequence"/>
</dbReference>
<feature type="transmembrane region" description="Helical" evidence="7">
    <location>
        <begin position="292"/>
        <end position="314"/>
    </location>
</feature>
<evidence type="ECO:0000313" key="10">
    <source>
        <dbReference type="EMBL" id="MFC7362255.1"/>
    </source>
</evidence>
<feature type="region of interest" description="Disordered" evidence="8">
    <location>
        <begin position="1"/>
        <end position="29"/>
    </location>
</feature>
<accession>A0ABW2N8K2</accession>
<dbReference type="PANTHER" id="PTHR30193:SF37">
    <property type="entry name" value="INNER MEMBRANE ABC TRANSPORTER PERMEASE PROTEIN YCJO"/>
    <property type="match status" value="1"/>
</dbReference>
<dbReference type="EMBL" id="JBHTCH010000023">
    <property type="protein sequence ID" value="MFC7362255.1"/>
    <property type="molecule type" value="Genomic_DNA"/>
</dbReference>
<evidence type="ECO:0000256" key="7">
    <source>
        <dbReference type="RuleBase" id="RU363032"/>
    </source>
</evidence>
<evidence type="ECO:0000256" key="1">
    <source>
        <dbReference type="ARBA" id="ARBA00004651"/>
    </source>
</evidence>
<feature type="transmembrane region" description="Helical" evidence="7">
    <location>
        <begin position="186"/>
        <end position="209"/>
    </location>
</feature>
<feature type="transmembrane region" description="Helical" evidence="7">
    <location>
        <begin position="36"/>
        <end position="61"/>
    </location>
</feature>
<comment type="similarity">
    <text evidence="7">Belongs to the binding-protein-dependent transport system permease family.</text>
</comment>
<comment type="caution">
    <text evidence="10">The sequence shown here is derived from an EMBL/GenBank/DDBJ whole genome shotgun (WGS) entry which is preliminary data.</text>
</comment>
<keyword evidence="11" id="KW-1185">Reference proteome</keyword>
<sequence>MTTGTTALPGVAASEPPSRRRPDAAPGGTARHSAGYFVYLVPGLVLFAVVIALPFAMNVWISLTNWQGVGSPEWTGLDNYRRLLADDAFWASFRHNAALIVAMAIVPTALGLLLAAALFDYIGKKFGNGTVAALRACFYLPQILPIAVAGVVWGWILNPTSGALNASLETVGLGSLTRDWLGDPDLALFTVMVIMVWVQLGFPVVIFMAGLQRVEPALYEAAEMDGATWMRRFWHITLPQIRPEIYVVLLWTTIAALKVFGPIYVLTRGGPGGATNVPAYYSYQNFFERTQVGYGAAIATVLTLLIVALSVVFLRIQRPAEEA</sequence>
<keyword evidence="2 7" id="KW-0813">Transport</keyword>
<evidence type="ECO:0000256" key="6">
    <source>
        <dbReference type="ARBA" id="ARBA00023136"/>
    </source>
</evidence>